<reference evidence="7 8" key="1">
    <citation type="submission" date="2022-03" db="EMBL/GenBank/DDBJ databases">
        <title>Isotopic signatures of nitrous oxide derived from detoxification processes.</title>
        <authorList>
            <person name="Behrendt U."/>
            <person name="Buchen C."/>
            <person name="Well R."/>
            <person name="Ulrich A."/>
            <person name="Rohe L."/>
            <person name="Kolb S."/>
            <person name="Schloter M."/>
            <person name="Horn M.A."/>
            <person name="Augustin J."/>
        </authorList>
    </citation>
    <scope>NUCLEOTIDE SEQUENCE [LARGE SCALE GENOMIC DNA]</scope>
    <source>
        <strain evidence="7 8">S4-C24</strain>
    </source>
</reference>
<feature type="transmembrane region" description="Helical" evidence="5">
    <location>
        <begin position="6"/>
        <end position="29"/>
    </location>
</feature>
<organism evidence="7 8">
    <name type="scientific">Arthrobacter sulfonylureivorans</name>
    <dbReference type="NCBI Taxonomy" id="2486855"/>
    <lineage>
        <taxon>Bacteria</taxon>
        <taxon>Bacillati</taxon>
        <taxon>Actinomycetota</taxon>
        <taxon>Actinomycetes</taxon>
        <taxon>Micrococcales</taxon>
        <taxon>Micrococcaceae</taxon>
        <taxon>Arthrobacter</taxon>
    </lineage>
</organism>
<keyword evidence="8" id="KW-1185">Reference proteome</keyword>
<evidence type="ECO:0000256" key="1">
    <source>
        <dbReference type="ARBA" id="ARBA00004127"/>
    </source>
</evidence>
<proteinExistence type="predicted"/>
<evidence type="ECO:0000256" key="3">
    <source>
        <dbReference type="ARBA" id="ARBA00022989"/>
    </source>
</evidence>
<dbReference type="Pfam" id="PF06803">
    <property type="entry name" value="DUF1232"/>
    <property type="match status" value="1"/>
</dbReference>
<dbReference type="RefSeq" id="WP_241915152.1">
    <property type="nucleotide sequence ID" value="NZ_CP093326.1"/>
</dbReference>
<evidence type="ECO:0000313" key="8">
    <source>
        <dbReference type="Proteomes" id="UP000829069"/>
    </source>
</evidence>
<evidence type="ECO:0000259" key="6">
    <source>
        <dbReference type="Pfam" id="PF06803"/>
    </source>
</evidence>
<dbReference type="EMBL" id="CP093326">
    <property type="protein sequence ID" value="UNK47394.1"/>
    <property type="molecule type" value="Genomic_DNA"/>
</dbReference>
<comment type="subcellular location">
    <subcellularLocation>
        <location evidence="1">Endomembrane system</location>
        <topology evidence="1">Multi-pass membrane protein</topology>
    </subcellularLocation>
</comment>
<protein>
    <submittedName>
        <fullName evidence="7">DUF1232 domain-containing protein</fullName>
    </submittedName>
</protein>
<gene>
    <name evidence="7" type="ORF">MNQ99_08720</name>
</gene>
<sequence>MQWWEPVLAVAGGLALLYALMLLALWGYARRHPDTVRMRDALRLLPDLLRLLRRLAADPELPVRTRLLPLLLLAYLASPIDLVPDFVPVLGYADDVLVAAWLLRAMVRLAGPDPLRRHWPGTEAGLGAIERLAGVSGDQRRRR</sequence>
<keyword evidence="2 5" id="KW-0812">Transmembrane</keyword>
<evidence type="ECO:0000256" key="5">
    <source>
        <dbReference type="SAM" id="Phobius"/>
    </source>
</evidence>
<feature type="domain" description="DUF1232" evidence="6">
    <location>
        <begin position="66"/>
        <end position="101"/>
    </location>
</feature>
<name>A0ABY3WAK6_9MICC</name>
<dbReference type="InterPro" id="IPR010652">
    <property type="entry name" value="DUF1232"/>
</dbReference>
<accession>A0ABY3WAK6</accession>
<dbReference type="Proteomes" id="UP000829069">
    <property type="component" value="Chromosome"/>
</dbReference>
<evidence type="ECO:0000313" key="7">
    <source>
        <dbReference type="EMBL" id="UNK47394.1"/>
    </source>
</evidence>
<keyword evidence="4 5" id="KW-0472">Membrane</keyword>
<evidence type="ECO:0000256" key="4">
    <source>
        <dbReference type="ARBA" id="ARBA00023136"/>
    </source>
</evidence>
<keyword evidence="3 5" id="KW-1133">Transmembrane helix</keyword>
<evidence type="ECO:0000256" key="2">
    <source>
        <dbReference type="ARBA" id="ARBA00022692"/>
    </source>
</evidence>